<accession>A0A3B0Z2C4</accession>
<gene>
    <name evidence="2" type="ORF">MNBD_GAMMA12-696</name>
</gene>
<evidence type="ECO:0000313" key="2">
    <source>
        <dbReference type="EMBL" id="VAW81612.1"/>
    </source>
</evidence>
<dbReference type="InterPro" id="IPR042268">
    <property type="entry name" value="BamC_C"/>
</dbReference>
<feature type="compositionally biased region" description="Polar residues" evidence="1">
    <location>
        <begin position="53"/>
        <end position="70"/>
    </location>
</feature>
<dbReference type="Pfam" id="PF06804">
    <property type="entry name" value="Lipoprotein_18"/>
    <property type="match status" value="1"/>
</dbReference>
<organism evidence="2">
    <name type="scientific">hydrothermal vent metagenome</name>
    <dbReference type="NCBI Taxonomy" id="652676"/>
    <lineage>
        <taxon>unclassified sequences</taxon>
        <taxon>metagenomes</taxon>
        <taxon>ecological metagenomes</taxon>
    </lineage>
</organism>
<feature type="compositionally biased region" description="Basic residues" evidence="1">
    <location>
        <begin position="26"/>
        <end position="42"/>
    </location>
</feature>
<evidence type="ECO:0008006" key="3">
    <source>
        <dbReference type="Google" id="ProtNLM"/>
    </source>
</evidence>
<feature type="region of interest" description="Disordered" evidence="1">
    <location>
        <begin position="23"/>
        <end position="74"/>
    </location>
</feature>
<name>A0A3B0Z2C4_9ZZZZ</name>
<evidence type="ECO:0000256" key="1">
    <source>
        <dbReference type="SAM" id="MobiDB-lite"/>
    </source>
</evidence>
<proteinExistence type="predicted"/>
<protein>
    <recommendedName>
        <fullName evidence="3">Outer membrane protein assembly factor BamC</fullName>
    </recommendedName>
</protein>
<dbReference type="PROSITE" id="PS51257">
    <property type="entry name" value="PROKAR_LIPOPROTEIN"/>
    <property type="match status" value="1"/>
</dbReference>
<dbReference type="EMBL" id="UOFL01000222">
    <property type="protein sequence ID" value="VAW81612.1"/>
    <property type="molecule type" value="Genomic_DNA"/>
</dbReference>
<dbReference type="Gene3D" id="3.30.310.170">
    <property type="entry name" value="Outer membrane protein assembly factor BamC"/>
    <property type="match status" value="1"/>
</dbReference>
<reference evidence="2" key="1">
    <citation type="submission" date="2018-06" db="EMBL/GenBank/DDBJ databases">
        <authorList>
            <person name="Zhirakovskaya E."/>
        </authorList>
    </citation>
    <scope>NUCLEOTIDE SEQUENCE</scope>
</reference>
<dbReference type="AlphaFoldDB" id="A0A3B0Z2C4"/>
<sequence length="377" mass="41731">MNKLFALLIVLLFSVVLISCGSKGTKSGKKGSKLNYKTSRKGKSLEVPPDLNRPSQNNTLSVPSSGTATLSGFKGKGARRSVASGSAVLPQQDKIKFVRNGSNYWLVVQGTPETVWGSVRQFWLQQGFILSIDNPTIGIMETDWAENRAKIAKGVVRRVIGKVFSGAYSSGLRDRFRIRLERGKNEGSTELFISHKGMKEEVQGGSLSPTGTVWKPRKRDVELEVEMLKRIMVYIGVSKNRVKKLAKNATTKGTSSIAYKSGKDDEGAFVDVGADFTQAWQVVGLALDRTGFNVVDRNRSKGIYFVKYNDPEHKGKKRKGFFKMFKSKKKKGEALVYQVKIVSSDNSSRVRVFAKDGSTEKSSTGKRIITLLKENLK</sequence>
<dbReference type="InterPro" id="IPR010653">
    <property type="entry name" value="NlpB/DapX"/>
</dbReference>